<comment type="cofactor">
    <cofactor evidence="4">
        <name>FAD</name>
        <dbReference type="ChEBI" id="CHEBI:57692"/>
    </cofactor>
    <text evidence="4">Binds 1 FAD per subunit.</text>
</comment>
<evidence type="ECO:0000259" key="6">
    <source>
        <dbReference type="Pfam" id="PF02852"/>
    </source>
</evidence>
<dbReference type="PRINTS" id="PR00411">
    <property type="entry name" value="PNDRDTASEI"/>
</dbReference>
<keyword evidence="4" id="KW-0547">Nucleotide-binding</keyword>
<dbReference type="InterPro" id="IPR001100">
    <property type="entry name" value="Pyr_nuc-diS_OxRdtase"/>
</dbReference>
<feature type="disulfide bond" description="Redox-active" evidence="5">
    <location>
        <begin position="43"/>
        <end position="48"/>
    </location>
</feature>
<reference evidence="8 9" key="1">
    <citation type="submission" date="2018-07" db="EMBL/GenBank/DDBJ databases">
        <title>Genomic Encyclopedia of Type Strains, Phase III (KMG-III): the genomes of soil and plant-associated and newly described type strains.</title>
        <authorList>
            <person name="Whitman W."/>
        </authorList>
    </citation>
    <scope>NUCLEOTIDE SEQUENCE [LARGE SCALE GENOMIC DNA]</scope>
    <source>
        <strain evidence="8 9">CECT 7948</strain>
    </source>
</reference>
<dbReference type="PIRSF" id="PIRSF000350">
    <property type="entry name" value="Mercury_reductase_MerA"/>
    <property type="match status" value="1"/>
</dbReference>
<dbReference type="InterPro" id="IPR016156">
    <property type="entry name" value="FAD/NAD-linked_Rdtase_dimer_sf"/>
</dbReference>
<dbReference type="Pfam" id="PF02852">
    <property type="entry name" value="Pyr_redox_dim"/>
    <property type="match status" value="1"/>
</dbReference>
<evidence type="ECO:0000256" key="5">
    <source>
        <dbReference type="PIRSR" id="PIRSR000350-4"/>
    </source>
</evidence>
<keyword evidence="2" id="KW-0285">Flavoprotein</keyword>
<feature type="domain" description="Pyridine nucleotide-disulphide oxidoreductase dimerisation" evidence="6">
    <location>
        <begin position="340"/>
        <end position="447"/>
    </location>
</feature>
<dbReference type="GO" id="GO:0016491">
    <property type="term" value="F:oxidoreductase activity"/>
    <property type="evidence" value="ECO:0007669"/>
    <property type="project" value="InterPro"/>
</dbReference>
<evidence type="ECO:0000256" key="2">
    <source>
        <dbReference type="ARBA" id="ARBA00022630"/>
    </source>
</evidence>
<evidence type="ECO:0000313" key="9">
    <source>
        <dbReference type="Proteomes" id="UP000256919"/>
    </source>
</evidence>
<dbReference type="GO" id="GO:0000166">
    <property type="term" value="F:nucleotide binding"/>
    <property type="evidence" value="ECO:0007669"/>
    <property type="project" value="UniProtKB-KW"/>
</dbReference>
<dbReference type="SUPFAM" id="SSF51905">
    <property type="entry name" value="FAD/NAD(P)-binding domain"/>
    <property type="match status" value="1"/>
</dbReference>
<dbReference type="PANTHER" id="PTHR43014:SF5">
    <property type="entry name" value="GLUTATHIONE REDUCTASE (NADPH)"/>
    <property type="match status" value="1"/>
</dbReference>
<keyword evidence="4" id="KW-0520">NAD</keyword>
<dbReference type="RefSeq" id="WP_115808327.1">
    <property type="nucleotide sequence ID" value="NZ_QREI01000001.1"/>
</dbReference>
<protein>
    <submittedName>
        <fullName evidence="8">Glutathione reductase (NADPH)</fullName>
    </submittedName>
</protein>
<dbReference type="EMBL" id="QREI01000001">
    <property type="protein sequence ID" value="REE27944.1"/>
    <property type="molecule type" value="Genomic_DNA"/>
</dbReference>
<evidence type="ECO:0000259" key="7">
    <source>
        <dbReference type="Pfam" id="PF07992"/>
    </source>
</evidence>
<comment type="similarity">
    <text evidence="1">Belongs to the class-I pyridine nucleotide-disulfide oxidoreductase family.</text>
</comment>
<keyword evidence="9" id="KW-1185">Reference proteome</keyword>
<evidence type="ECO:0000256" key="3">
    <source>
        <dbReference type="ARBA" id="ARBA00022827"/>
    </source>
</evidence>
<dbReference type="InterPro" id="IPR004099">
    <property type="entry name" value="Pyr_nucl-diS_OxRdtase_dimer"/>
</dbReference>
<dbReference type="Proteomes" id="UP000256919">
    <property type="component" value="Unassembled WGS sequence"/>
</dbReference>
<feature type="domain" description="FAD/NAD(P)-binding" evidence="7">
    <location>
        <begin position="6"/>
        <end position="315"/>
    </location>
</feature>
<evidence type="ECO:0000256" key="1">
    <source>
        <dbReference type="ARBA" id="ARBA00007532"/>
    </source>
</evidence>
<dbReference type="InterPro" id="IPR036188">
    <property type="entry name" value="FAD/NAD-bd_sf"/>
</dbReference>
<dbReference type="PANTHER" id="PTHR43014">
    <property type="entry name" value="MERCURIC REDUCTASE"/>
    <property type="match status" value="1"/>
</dbReference>
<feature type="binding site" evidence="4">
    <location>
        <position position="304"/>
    </location>
    <ligand>
        <name>FAD</name>
        <dbReference type="ChEBI" id="CHEBI:57692"/>
    </ligand>
</feature>
<feature type="binding site" evidence="4">
    <location>
        <begin position="173"/>
        <end position="180"/>
    </location>
    <ligand>
        <name>NAD(+)</name>
        <dbReference type="ChEBI" id="CHEBI:57540"/>
    </ligand>
</feature>
<dbReference type="Pfam" id="PF07992">
    <property type="entry name" value="Pyr_redox_2"/>
    <property type="match status" value="1"/>
</dbReference>
<dbReference type="PRINTS" id="PR00368">
    <property type="entry name" value="FADPNR"/>
</dbReference>
<organism evidence="8 9">
    <name type="scientific">Winogradskyella pacifica</name>
    <dbReference type="NCBI Taxonomy" id="664642"/>
    <lineage>
        <taxon>Bacteria</taxon>
        <taxon>Pseudomonadati</taxon>
        <taxon>Bacteroidota</taxon>
        <taxon>Flavobacteriia</taxon>
        <taxon>Flavobacteriales</taxon>
        <taxon>Flavobacteriaceae</taxon>
        <taxon>Winogradskyella</taxon>
    </lineage>
</organism>
<sequence>METKHYNVFVIGSGIAGQTAAKACIAAGLTVAISDKREFGGTCATRGCDPKKILMQFADLVQHSNQLKGFGIKKSPKINWKSVQKFKTSFTKPVPSSTENDLMDLGIDLYHQSPKFISKNEITVEGKTISADKFVIATGYVPRTLKLEGSDLLKTSDDILNLKKIPKSAIFIGSGYVGMEFCYMLSTLGCDVTMIEVGDSPLTQFDSFLVEKLTKVLEKNGVKFMFNTTPISIEKLKKNLKLTYEKGGKTKSIKARKIFNTAGRVPAVEKLDLENAGIKADESGVLVNDFMQSTSNVNVYACGDVSSKSLPLTPLSGLQGYIAGHNIINGNAKAFENPLVPSVVFTKPQLASVGYSEEEAKSRYKNVIVYKGDASDWYSSKKENADAYAYKIIVNERTQKIVGANLLSSQANETINILTLAMNEGLTIRDFKKQIFTYPSYTNDLKSMLKDED</sequence>
<feature type="binding site" evidence="4">
    <location>
        <position position="263"/>
    </location>
    <ligand>
        <name>NAD(+)</name>
        <dbReference type="ChEBI" id="CHEBI:57540"/>
    </ligand>
</feature>
<gene>
    <name evidence="8" type="ORF">DFQ09_101785</name>
</gene>
<dbReference type="Gene3D" id="3.50.50.60">
    <property type="entry name" value="FAD/NAD(P)-binding domain"/>
    <property type="match status" value="2"/>
</dbReference>
<feature type="binding site" evidence="4">
    <location>
        <position position="52"/>
    </location>
    <ligand>
        <name>FAD</name>
        <dbReference type="ChEBI" id="CHEBI:57692"/>
    </ligand>
</feature>
<evidence type="ECO:0000256" key="4">
    <source>
        <dbReference type="PIRSR" id="PIRSR000350-3"/>
    </source>
</evidence>
<keyword evidence="3 4" id="KW-0274">FAD</keyword>
<proteinExistence type="inferred from homology"/>
<dbReference type="AlphaFoldDB" id="A0A3D9N795"/>
<accession>A0A3D9N795</accession>
<dbReference type="InterPro" id="IPR023753">
    <property type="entry name" value="FAD/NAD-binding_dom"/>
</dbReference>
<dbReference type="OrthoDB" id="9800167at2"/>
<evidence type="ECO:0000313" key="8">
    <source>
        <dbReference type="EMBL" id="REE27944.1"/>
    </source>
</evidence>
<dbReference type="Gene3D" id="3.30.390.30">
    <property type="match status" value="1"/>
</dbReference>
<dbReference type="SUPFAM" id="SSF55424">
    <property type="entry name" value="FAD/NAD-linked reductases, dimerisation (C-terminal) domain"/>
    <property type="match status" value="1"/>
</dbReference>
<name>A0A3D9N795_9FLAO</name>
<feature type="binding site" evidence="4">
    <location>
        <position position="196"/>
    </location>
    <ligand>
        <name>NAD(+)</name>
        <dbReference type="ChEBI" id="CHEBI:57540"/>
    </ligand>
</feature>
<comment type="caution">
    <text evidence="8">The sequence shown here is derived from an EMBL/GenBank/DDBJ whole genome shotgun (WGS) entry which is preliminary data.</text>
</comment>